<organism evidence="4 5">
    <name type="scientific">Oceanidesulfovibrio marinus</name>
    <dbReference type="NCBI Taxonomy" id="370038"/>
    <lineage>
        <taxon>Bacteria</taxon>
        <taxon>Pseudomonadati</taxon>
        <taxon>Thermodesulfobacteriota</taxon>
        <taxon>Desulfovibrionia</taxon>
        <taxon>Desulfovibrionales</taxon>
        <taxon>Desulfovibrionaceae</taxon>
        <taxon>Oceanidesulfovibrio</taxon>
    </lineage>
</organism>
<dbReference type="PROSITE" id="PS51123">
    <property type="entry name" value="OMPA_2"/>
    <property type="match status" value="1"/>
</dbReference>
<dbReference type="EMBL" id="CP039543">
    <property type="protein sequence ID" value="QJT07701.1"/>
    <property type="molecule type" value="Genomic_DNA"/>
</dbReference>
<evidence type="ECO:0000256" key="1">
    <source>
        <dbReference type="PROSITE-ProRule" id="PRU00473"/>
    </source>
</evidence>
<dbReference type="PANTHER" id="PTHR30329:SF21">
    <property type="entry name" value="LIPOPROTEIN YIAD-RELATED"/>
    <property type="match status" value="1"/>
</dbReference>
<protein>
    <recommendedName>
        <fullName evidence="3">OmpA-like domain-containing protein</fullName>
    </recommendedName>
</protein>
<dbReference type="InterPro" id="IPR006665">
    <property type="entry name" value="OmpA-like"/>
</dbReference>
<dbReference type="InterPro" id="IPR036737">
    <property type="entry name" value="OmpA-like_sf"/>
</dbReference>
<feature type="compositionally biased region" description="Polar residues" evidence="2">
    <location>
        <begin position="182"/>
        <end position="195"/>
    </location>
</feature>
<dbReference type="SUPFAM" id="SSF103088">
    <property type="entry name" value="OmpA-like"/>
    <property type="match status" value="1"/>
</dbReference>
<dbReference type="PANTHER" id="PTHR30329">
    <property type="entry name" value="STATOR ELEMENT OF FLAGELLAR MOTOR COMPLEX"/>
    <property type="match status" value="1"/>
</dbReference>
<reference evidence="4 5" key="1">
    <citation type="submission" date="2019-04" db="EMBL/GenBank/DDBJ databases">
        <title>Isolation and culture of sulfate reducing bacteria from the cold seep of the South China Sea.</title>
        <authorList>
            <person name="Sun C."/>
            <person name="Liu R."/>
        </authorList>
    </citation>
    <scope>NUCLEOTIDE SEQUENCE [LARGE SCALE GENOMIC DNA]</scope>
    <source>
        <strain evidence="4 5">CS1</strain>
    </source>
</reference>
<dbReference type="InterPro" id="IPR050330">
    <property type="entry name" value="Bact_OuterMem_StrucFunc"/>
</dbReference>
<dbReference type="Pfam" id="PF00691">
    <property type="entry name" value="OmpA"/>
    <property type="match status" value="1"/>
</dbReference>
<evidence type="ECO:0000313" key="4">
    <source>
        <dbReference type="EMBL" id="QJT07701.1"/>
    </source>
</evidence>
<proteinExistence type="predicted"/>
<evidence type="ECO:0000259" key="3">
    <source>
        <dbReference type="PROSITE" id="PS51123"/>
    </source>
</evidence>
<dbReference type="Gene3D" id="3.30.1330.60">
    <property type="entry name" value="OmpA-like domain"/>
    <property type="match status" value="1"/>
</dbReference>
<evidence type="ECO:0000313" key="5">
    <source>
        <dbReference type="Proteomes" id="UP000503251"/>
    </source>
</evidence>
<dbReference type="Proteomes" id="UP000503251">
    <property type="component" value="Chromosome"/>
</dbReference>
<keyword evidence="5" id="KW-1185">Reference proteome</keyword>
<keyword evidence="1" id="KW-0472">Membrane</keyword>
<feature type="compositionally biased region" description="Low complexity" evidence="2">
    <location>
        <begin position="423"/>
        <end position="437"/>
    </location>
</feature>
<feature type="compositionally biased region" description="Polar residues" evidence="2">
    <location>
        <begin position="250"/>
        <end position="259"/>
    </location>
</feature>
<gene>
    <name evidence="4" type="ORF">E8L03_01615</name>
</gene>
<name>A0ABX6NBH6_9BACT</name>
<feature type="domain" description="OmpA-like" evidence="3">
    <location>
        <begin position="459"/>
        <end position="583"/>
    </location>
</feature>
<accession>A0ABX6NBH6</accession>
<sequence>MILSIGYGGAQEQIQNSIQSIDGCEALLRRCMPGPGTAAGGAWSARVRRAIFHIEIIGAIVEGSQYEFQSRKVRGRADFMVWSFMCQRAQGGTGAYLAYGRRQCPARGDPSPGGAMGKVVSYILSVCFVAGALYLFTVDSLFPHGVDLSTIRTAVTQQLAILTGQPADASQTAAARIVPPDSAQTQRPEAQTGATAAQPPLLSPADADLVDTNDSAADSPGPGDAQPTMAKTEPALDADGIGAGTAKAPHQTQEPTADPQTPAALETIAPEPAQQSVAAKDVQSAPLAIEEVQPSPPAIEADWPVIDPVASVEGEEKSAAASPADQERQPVKRAATLDAGAQEVAQDVGQEVTQSAGAKEGTTEVTRPMVASVEARSPTESGGSPPGLFPQDPSEYMDARKHDSEDAAASASQTIEETAALPGESGAGAETAASLTGDGDSASDVIEEQGVPQETGGQARTLLARVSAGRMFVKGHDTLPPDSLRRIEELAATVRLSPGERLLVVGHTDDVPLGPELRRLYGTNFGLSLTRARQVRNLLVAGGVAPEAVGVAGVGNLHPLVPNTTTENREQNRRVDIWIVQKNRQQARQ</sequence>
<evidence type="ECO:0000256" key="2">
    <source>
        <dbReference type="SAM" id="MobiDB-lite"/>
    </source>
</evidence>
<dbReference type="CDD" id="cd07185">
    <property type="entry name" value="OmpA_C-like"/>
    <property type="match status" value="1"/>
</dbReference>
<feature type="region of interest" description="Disordered" evidence="2">
    <location>
        <begin position="180"/>
        <end position="443"/>
    </location>
</feature>